<dbReference type="AlphaFoldDB" id="A0A2U1PEN8"/>
<protein>
    <submittedName>
        <fullName evidence="1">Uncharacterized protein</fullName>
    </submittedName>
</protein>
<gene>
    <name evidence="1" type="ORF">CTI12_AA161230</name>
</gene>
<organism evidence="1 2">
    <name type="scientific">Artemisia annua</name>
    <name type="common">Sweet wormwood</name>
    <dbReference type="NCBI Taxonomy" id="35608"/>
    <lineage>
        <taxon>Eukaryota</taxon>
        <taxon>Viridiplantae</taxon>
        <taxon>Streptophyta</taxon>
        <taxon>Embryophyta</taxon>
        <taxon>Tracheophyta</taxon>
        <taxon>Spermatophyta</taxon>
        <taxon>Magnoliopsida</taxon>
        <taxon>eudicotyledons</taxon>
        <taxon>Gunneridae</taxon>
        <taxon>Pentapetalae</taxon>
        <taxon>asterids</taxon>
        <taxon>campanulids</taxon>
        <taxon>Asterales</taxon>
        <taxon>Asteraceae</taxon>
        <taxon>Asteroideae</taxon>
        <taxon>Anthemideae</taxon>
        <taxon>Artemisiinae</taxon>
        <taxon>Artemisia</taxon>
    </lineage>
</organism>
<sequence>MVSTPNFDQLKDICGSDQIKDCFKFLFVQEETQKEEFIRKVVEWSDGLHEKIGKFGEMLEEGVFVDVLAKSASVGVDVSPVANGQ</sequence>
<dbReference type="EMBL" id="PKPP01001253">
    <property type="protein sequence ID" value="PWA84210.1"/>
    <property type="molecule type" value="Genomic_DNA"/>
</dbReference>
<accession>A0A2U1PEN8</accession>
<evidence type="ECO:0000313" key="1">
    <source>
        <dbReference type="EMBL" id="PWA84210.1"/>
    </source>
</evidence>
<reference evidence="1 2" key="1">
    <citation type="journal article" date="2018" name="Mol. Plant">
        <title>The genome of Artemisia annua provides insight into the evolution of Asteraceae family and artemisinin biosynthesis.</title>
        <authorList>
            <person name="Shen Q."/>
            <person name="Zhang L."/>
            <person name="Liao Z."/>
            <person name="Wang S."/>
            <person name="Yan T."/>
            <person name="Shi P."/>
            <person name="Liu M."/>
            <person name="Fu X."/>
            <person name="Pan Q."/>
            <person name="Wang Y."/>
            <person name="Lv Z."/>
            <person name="Lu X."/>
            <person name="Zhang F."/>
            <person name="Jiang W."/>
            <person name="Ma Y."/>
            <person name="Chen M."/>
            <person name="Hao X."/>
            <person name="Li L."/>
            <person name="Tang Y."/>
            <person name="Lv G."/>
            <person name="Zhou Y."/>
            <person name="Sun X."/>
            <person name="Brodelius P.E."/>
            <person name="Rose J.K.C."/>
            <person name="Tang K."/>
        </authorList>
    </citation>
    <scope>NUCLEOTIDE SEQUENCE [LARGE SCALE GENOMIC DNA]</scope>
    <source>
        <strain evidence="2">cv. Huhao1</strain>
        <tissue evidence="1">Leaf</tissue>
    </source>
</reference>
<keyword evidence="2" id="KW-1185">Reference proteome</keyword>
<comment type="caution">
    <text evidence="1">The sequence shown here is derived from an EMBL/GenBank/DDBJ whole genome shotgun (WGS) entry which is preliminary data.</text>
</comment>
<dbReference type="Proteomes" id="UP000245207">
    <property type="component" value="Unassembled WGS sequence"/>
</dbReference>
<proteinExistence type="predicted"/>
<name>A0A2U1PEN8_ARTAN</name>
<evidence type="ECO:0000313" key="2">
    <source>
        <dbReference type="Proteomes" id="UP000245207"/>
    </source>
</evidence>